<dbReference type="AlphaFoldDB" id="A0A975S1F7"/>
<keyword evidence="1" id="KW-0812">Transmembrane</keyword>
<dbReference type="PANTHER" id="PTHR34703:SF1">
    <property type="entry name" value="ANTIPORTER SUBUNIT MNHG2-RELATED"/>
    <property type="match status" value="1"/>
</dbReference>
<accession>A0A975S1F7</accession>
<gene>
    <name evidence="2" type="ORF">KM031_14475</name>
</gene>
<dbReference type="GO" id="GO:0015385">
    <property type="term" value="F:sodium:proton antiporter activity"/>
    <property type="evidence" value="ECO:0007669"/>
    <property type="project" value="TreeGrafter"/>
</dbReference>
<evidence type="ECO:0000256" key="1">
    <source>
        <dbReference type="SAM" id="Phobius"/>
    </source>
</evidence>
<keyword evidence="1" id="KW-1133">Transmembrane helix</keyword>
<reference evidence="2" key="1">
    <citation type="submission" date="2021-06" db="EMBL/GenBank/DDBJ databases">
        <title>Direct submission.</title>
        <authorList>
            <person name="Lee C.-S."/>
            <person name="Jin L."/>
        </authorList>
    </citation>
    <scope>NUCLEOTIDE SEQUENCE</scope>
    <source>
        <strain evidence="2">Con5</strain>
    </source>
</reference>
<feature type="transmembrane region" description="Helical" evidence="1">
    <location>
        <begin position="65"/>
        <end position="87"/>
    </location>
</feature>
<proteinExistence type="predicted"/>
<dbReference type="RefSeq" id="WP_215507320.1">
    <property type="nucleotide sequence ID" value="NZ_CP076361.1"/>
</dbReference>
<dbReference type="PANTHER" id="PTHR34703">
    <property type="entry name" value="ANTIPORTER SUBUNIT MNHG2-RELATED"/>
    <property type="match status" value="1"/>
</dbReference>
<organism evidence="2 3">
    <name type="scientific">Gemmobacter fulvus</name>
    <dbReference type="NCBI Taxonomy" id="2840474"/>
    <lineage>
        <taxon>Bacteria</taxon>
        <taxon>Pseudomonadati</taxon>
        <taxon>Pseudomonadota</taxon>
        <taxon>Alphaproteobacteria</taxon>
        <taxon>Rhodobacterales</taxon>
        <taxon>Paracoccaceae</taxon>
        <taxon>Gemmobacter</taxon>
    </lineage>
</organism>
<dbReference type="EMBL" id="CP076361">
    <property type="protein sequence ID" value="QWK90020.1"/>
    <property type="molecule type" value="Genomic_DNA"/>
</dbReference>
<dbReference type="Proteomes" id="UP000679352">
    <property type="component" value="Chromosome"/>
</dbReference>
<sequence>MIAELLISALLVIAGLFALIGSFGLLKLPDLMTRLHAPTKASTLGVGGVLIASMGYAALTSGSLSWHELLITLFLFLTAPITANFIAKAHIARSMPKLDLPATGTGRTWATLDLSEEPVQPELTPPGKPGRPS</sequence>
<dbReference type="KEGG" id="gfu:KM031_14475"/>
<keyword evidence="1" id="KW-0472">Membrane</keyword>
<feature type="transmembrane region" description="Helical" evidence="1">
    <location>
        <begin position="6"/>
        <end position="29"/>
    </location>
</feature>
<feature type="transmembrane region" description="Helical" evidence="1">
    <location>
        <begin position="41"/>
        <end position="59"/>
    </location>
</feature>
<name>A0A975S1F7_9RHOB</name>
<evidence type="ECO:0000313" key="3">
    <source>
        <dbReference type="Proteomes" id="UP000679352"/>
    </source>
</evidence>
<dbReference type="Pfam" id="PF03334">
    <property type="entry name" value="PhaG_MnhG_YufB"/>
    <property type="match status" value="1"/>
</dbReference>
<dbReference type="InterPro" id="IPR005133">
    <property type="entry name" value="PhaG_MnhG_YufB"/>
</dbReference>
<evidence type="ECO:0000313" key="2">
    <source>
        <dbReference type="EMBL" id="QWK90020.1"/>
    </source>
</evidence>
<dbReference type="NCBIfam" id="NF009316">
    <property type="entry name" value="PRK12674.1-5"/>
    <property type="match status" value="1"/>
</dbReference>
<keyword evidence="3" id="KW-1185">Reference proteome</keyword>
<dbReference type="NCBIfam" id="TIGR01300">
    <property type="entry name" value="CPA3_mnhG_phaG"/>
    <property type="match status" value="1"/>
</dbReference>
<protein>
    <submittedName>
        <fullName evidence="2">Na+/H+ antiporter subunit G</fullName>
    </submittedName>
</protein>